<proteinExistence type="predicted"/>
<feature type="signal peptide" evidence="1">
    <location>
        <begin position="1"/>
        <end position="18"/>
    </location>
</feature>
<dbReference type="EMBL" id="GGFL01006995">
    <property type="protein sequence ID" value="MBW71173.1"/>
    <property type="molecule type" value="Transcribed_RNA"/>
</dbReference>
<organism evidence="2">
    <name type="scientific">Anopheles darlingi</name>
    <name type="common">Mosquito</name>
    <dbReference type="NCBI Taxonomy" id="43151"/>
    <lineage>
        <taxon>Eukaryota</taxon>
        <taxon>Metazoa</taxon>
        <taxon>Ecdysozoa</taxon>
        <taxon>Arthropoda</taxon>
        <taxon>Hexapoda</taxon>
        <taxon>Insecta</taxon>
        <taxon>Pterygota</taxon>
        <taxon>Neoptera</taxon>
        <taxon>Endopterygota</taxon>
        <taxon>Diptera</taxon>
        <taxon>Nematocera</taxon>
        <taxon>Culicoidea</taxon>
        <taxon>Culicidae</taxon>
        <taxon>Anophelinae</taxon>
        <taxon>Anopheles</taxon>
    </lineage>
</organism>
<accession>A0A2M4D0Q9</accession>
<name>A0A2M4D0Q9_ANODA</name>
<keyword evidence="1" id="KW-0732">Signal</keyword>
<reference evidence="2" key="1">
    <citation type="submission" date="2018-01" db="EMBL/GenBank/DDBJ databases">
        <title>An insight into the sialome of Amazonian anophelines.</title>
        <authorList>
            <person name="Ribeiro J.M."/>
            <person name="Scarpassa V."/>
            <person name="Calvo E."/>
        </authorList>
    </citation>
    <scope>NUCLEOTIDE SEQUENCE</scope>
</reference>
<protein>
    <submittedName>
        <fullName evidence="2">Putative secreted protein</fullName>
    </submittedName>
</protein>
<evidence type="ECO:0000313" key="2">
    <source>
        <dbReference type="EMBL" id="MBW71173.1"/>
    </source>
</evidence>
<sequence length="111" mass="11801">MSCASSIILLRTTVGSWSVVPLSEARLSVVVVGSIDGSGTGSSAERSGISDTPSVRRRALPTLAIMCCCSCWLRSSSRPRAESELAERVTFSRCFMLSSCSSSCLWCCCCC</sequence>
<evidence type="ECO:0000256" key="1">
    <source>
        <dbReference type="SAM" id="SignalP"/>
    </source>
</evidence>
<dbReference type="AlphaFoldDB" id="A0A2M4D0Q9"/>
<feature type="chain" id="PRO_5014869676" evidence="1">
    <location>
        <begin position="19"/>
        <end position="111"/>
    </location>
</feature>